<evidence type="ECO:0000256" key="1">
    <source>
        <dbReference type="SAM" id="Coils"/>
    </source>
</evidence>
<dbReference type="CDD" id="cd19757">
    <property type="entry name" value="Bbox1"/>
    <property type="match status" value="1"/>
</dbReference>
<feature type="domain" description="B box-type" evidence="2">
    <location>
        <begin position="3"/>
        <end position="53"/>
    </location>
</feature>
<dbReference type="InterPro" id="IPR047153">
    <property type="entry name" value="TRIM45/56/19-like"/>
</dbReference>
<reference evidence="3" key="1">
    <citation type="submission" date="2021-03" db="EMBL/GenBank/DDBJ databases">
        <authorList>
            <person name="Bekaert M."/>
        </authorList>
    </citation>
    <scope>NUCLEOTIDE SEQUENCE</scope>
</reference>
<accession>A0A8S3TY37</accession>
<dbReference type="PANTHER" id="PTHR25462">
    <property type="entry name" value="BONUS, ISOFORM C-RELATED"/>
    <property type="match status" value="1"/>
</dbReference>
<feature type="coiled-coil region" evidence="1">
    <location>
        <begin position="184"/>
        <end position="211"/>
    </location>
</feature>
<dbReference type="GO" id="GO:0061630">
    <property type="term" value="F:ubiquitin protein ligase activity"/>
    <property type="evidence" value="ECO:0007669"/>
    <property type="project" value="TreeGrafter"/>
</dbReference>
<dbReference type="Proteomes" id="UP000683360">
    <property type="component" value="Unassembled WGS sequence"/>
</dbReference>
<evidence type="ECO:0000313" key="4">
    <source>
        <dbReference type="Proteomes" id="UP000683360"/>
    </source>
</evidence>
<protein>
    <recommendedName>
        <fullName evidence="2">B box-type domain-containing protein</fullName>
    </recommendedName>
</protein>
<keyword evidence="4" id="KW-1185">Reference proteome</keyword>
<dbReference type="GO" id="GO:0008270">
    <property type="term" value="F:zinc ion binding"/>
    <property type="evidence" value="ECO:0007669"/>
    <property type="project" value="InterPro"/>
</dbReference>
<dbReference type="CDD" id="cd19776">
    <property type="entry name" value="Bbox2_TRIM25_C-IV"/>
    <property type="match status" value="1"/>
</dbReference>
<dbReference type="Gene3D" id="3.30.160.60">
    <property type="entry name" value="Classic Zinc Finger"/>
    <property type="match status" value="1"/>
</dbReference>
<dbReference type="SMART" id="SM00336">
    <property type="entry name" value="BBOX"/>
    <property type="match status" value="2"/>
</dbReference>
<organism evidence="3 4">
    <name type="scientific">Mytilus edulis</name>
    <name type="common">Blue mussel</name>
    <dbReference type="NCBI Taxonomy" id="6550"/>
    <lineage>
        <taxon>Eukaryota</taxon>
        <taxon>Metazoa</taxon>
        <taxon>Spiralia</taxon>
        <taxon>Lophotrochozoa</taxon>
        <taxon>Mollusca</taxon>
        <taxon>Bivalvia</taxon>
        <taxon>Autobranchia</taxon>
        <taxon>Pteriomorphia</taxon>
        <taxon>Mytilida</taxon>
        <taxon>Mytiloidea</taxon>
        <taxon>Mytilidae</taxon>
        <taxon>Mytilinae</taxon>
        <taxon>Mytilus</taxon>
    </lineage>
</organism>
<dbReference type="PANTHER" id="PTHR25462:SF296">
    <property type="entry name" value="MEIOTIC P26, ISOFORM F"/>
    <property type="match status" value="1"/>
</dbReference>
<dbReference type="InterPro" id="IPR000315">
    <property type="entry name" value="Znf_B-box"/>
</dbReference>
<feature type="domain" description="B box-type" evidence="2">
    <location>
        <begin position="65"/>
        <end position="112"/>
    </location>
</feature>
<dbReference type="EMBL" id="CAJPWZ010002444">
    <property type="protein sequence ID" value="CAG2238492.1"/>
    <property type="molecule type" value="Genomic_DNA"/>
</dbReference>
<dbReference type="AlphaFoldDB" id="A0A8S3TY37"/>
<evidence type="ECO:0000313" key="3">
    <source>
        <dbReference type="EMBL" id="CAG2238492.1"/>
    </source>
</evidence>
<evidence type="ECO:0000259" key="2">
    <source>
        <dbReference type="SMART" id="SM00336"/>
    </source>
</evidence>
<name>A0A8S3TY37_MYTED</name>
<gene>
    <name evidence="3" type="ORF">MEDL_50897</name>
</gene>
<proteinExistence type="predicted"/>
<dbReference type="SUPFAM" id="SSF101898">
    <property type="entry name" value="NHL repeat"/>
    <property type="match status" value="1"/>
</dbReference>
<keyword evidence="1" id="KW-0175">Coiled coil</keyword>
<comment type="caution">
    <text evidence="3">The sequence shown here is derived from an EMBL/GenBank/DDBJ whole genome shotgun (WGS) entry which is preliminary data.</text>
</comment>
<sequence>MAASGRLCDICETRDITVFATDWCPECEQCLCESCKSHHSAFKSSKTHETISLESFNKLPSAVQEITNDCSEHGARFEYYCNQHEAPCCVECMKTTHAECRHLTSMHKVVEHFKTSNSLSDFHQTLSDLLNNLNSLIKSRFDNILLLAEEKDKCLKEIADIKRNFIAHLDQLETKLKTEVEVLHQEHSQAIKDTIREFEDLKANVAKMQDEADVIKKYASDFQLFLAFREFDSTVKNLEKDLANGTLLPSLGNVNMITEESAIKLVNHRDKQAQLLATGMPSVDKIQLKSVFENVQLPSGKEKNLTIWDICFLSHGRLGFSDQHNKRLILLKENGGHDRDINLTFMPSSIAYITDNETAVGKYEGNEINIINMTSLSVDRSFAVKGYDACAFSFRKGQFLVTGTGVGFCFTDIDGNILREIPYNGDDILYAVLLDDKIYVSQHSKNRIVCCNLKGE</sequence>
<dbReference type="OrthoDB" id="6080596at2759"/>